<proteinExistence type="predicted"/>
<accession>A0A1F5SK76</accession>
<evidence type="ECO:0000313" key="4">
    <source>
        <dbReference type="Proteomes" id="UP000178925"/>
    </source>
</evidence>
<dbReference type="InterPro" id="IPR028098">
    <property type="entry name" value="Glyco_trans_4-like_N"/>
</dbReference>
<feature type="domain" description="Glycosyltransferase subfamily 4-like N-terminal" evidence="2">
    <location>
        <begin position="17"/>
        <end position="194"/>
    </location>
</feature>
<organism evidence="3 4">
    <name type="scientific">Candidatus Falkowbacteria bacterium RIFOXYA2_FULL_47_9</name>
    <dbReference type="NCBI Taxonomy" id="1797995"/>
    <lineage>
        <taxon>Bacteria</taxon>
        <taxon>Candidatus Falkowiibacteriota</taxon>
    </lineage>
</organism>
<dbReference type="InterPro" id="IPR050194">
    <property type="entry name" value="Glycosyltransferase_grp1"/>
</dbReference>
<dbReference type="PANTHER" id="PTHR45947">
    <property type="entry name" value="SULFOQUINOVOSYL TRANSFERASE SQD2"/>
    <property type="match status" value="1"/>
</dbReference>
<evidence type="ECO:0000313" key="3">
    <source>
        <dbReference type="EMBL" id="OGF26936.1"/>
    </source>
</evidence>
<dbReference type="Pfam" id="PF00534">
    <property type="entry name" value="Glycos_transf_1"/>
    <property type="match status" value="1"/>
</dbReference>
<feature type="domain" description="Glycosyl transferase family 1" evidence="1">
    <location>
        <begin position="208"/>
        <end position="369"/>
    </location>
</feature>
<evidence type="ECO:0008006" key="5">
    <source>
        <dbReference type="Google" id="ProtNLM"/>
    </source>
</evidence>
<sequence length="391" mass="43205">MNVAIFSDNFYPELSGITDSLVFFLQGLAANGHQVFFVAPRYRARDYQKGAPRELALGPAIHTARLWSIRYPYSPTRQSRITLPCGRGVLLLKKFSPDVIHTNSPFGAGIEALLAAKFLRVPLVGTNHTSISEFMAYGSIHFHWLSQTILRYFSWYYNRCAFLTAPCRSLLEEMERYGLRAPHQPVPNPIDTARFVPVDTAARKAAWQHRFHVSGQVILYTGRLAPEKHVDVIIRAFAQLRKELPDITLLLAGRGSAENALRSLTQTLGVAGNVRFLGFVDNATLPLLYQASDLFVIMSTAESQSLSLMQAMASALPVIGARARALPEYIDKTSGLLVKPGDADALTKTMQTILSDNVLARKLGAGGRKAVARYALPAIVKIFEKIYTEAA</sequence>
<protein>
    <recommendedName>
        <fullName evidence="5">Glycosyltransferase subfamily 4-like N-terminal domain-containing protein</fullName>
    </recommendedName>
</protein>
<reference evidence="3 4" key="1">
    <citation type="journal article" date="2016" name="Nat. Commun.">
        <title>Thousands of microbial genomes shed light on interconnected biogeochemical processes in an aquifer system.</title>
        <authorList>
            <person name="Anantharaman K."/>
            <person name="Brown C.T."/>
            <person name="Hug L.A."/>
            <person name="Sharon I."/>
            <person name="Castelle C.J."/>
            <person name="Probst A.J."/>
            <person name="Thomas B.C."/>
            <person name="Singh A."/>
            <person name="Wilkins M.J."/>
            <person name="Karaoz U."/>
            <person name="Brodie E.L."/>
            <person name="Williams K.H."/>
            <person name="Hubbard S.S."/>
            <person name="Banfield J.F."/>
        </authorList>
    </citation>
    <scope>NUCLEOTIDE SEQUENCE [LARGE SCALE GENOMIC DNA]</scope>
</reference>
<dbReference type="Pfam" id="PF13439">
    <property type="entry name" value="Glyco_transf_4"/>
    <property type="match status" value="1"/>
</dbReference>
<dbReference type="Proteomes" id="UP000178925">
    <property type="component" value="Unassembled WGS sequence"/>
</dbReference>
<name>A0A1F5SK76_9BACT</name>
<dbReference type="GO" id="GO:0016757">
    <property type="term" value="F:glycosyltransferase activity"/>
    <property type="evidence" value="ECO:0007669"/>
    <property type="project" value="InterPro"/>
</dbReference>
<dbReference type="AlphaFoldDB" id="A0A1F5SK76"/>
<evidence type="ECO:0000259" key="1">
    <source>
        <dbReference type="Pfam" id="PF00534"/>
    </source>
</evidence>
<gene>
    <name evidence="3" type="ORF">A2242_02880</name>
</gene>
<dbReference type="SUPFAM" id="SSF53756">
    <property type="entry name" value="UDP-Glycosyltransferase/glycogen phosphorylase"/>
    <property type="match status" value="1"/>
</dbReference>
<dbReference type="Gene3D" id="3.40.50.2000">
    <property type="entry name" value="Glycogen Phosphorylase B"/>
    <property type="match status" value="2"/>
</dbReference>
<dbReference type="EMBL" id="MFGC01000030">
    <property type="protein sequence ID" value="OGF26936.1"/>
    <property type="molecule type" value="Genomic_DNA"/>
</dbReference>
<dbReference type="STRING" id="1797995.A2242_02880"/>
<dbReference type="PANTHER" id="PTHR45947:SF3">
    <property type="entry name" value="SULFOQUINOVOSYL TRANSFERASE SQD2"/>
    <property type="match status" value="1"/>
</dbReference>
<comment type="caution">
    <text evidence="3">The sequence shown here is derived from an EMBL/GenBank/DDBJ whole genome shotgun (WGS) entry which is preliminary data.</text>
</comment>
<dbReference type="InterPro" id="IPR001296">
    <property type="entry name" value="Glyco_trans_1"/>
</dbReference>
<evidence type="ECO:0000259" key="2">
    <source>
        <dbReference type="Pfam" id="PF13439"/>
    </source>
</evidence>